<proteinExistence type="predicted"/>
<gene>
    <name evidence="1" type="ORF">SMRZ_LOCUS18302</name>
</gene>
<organism evidence="1 2">
    <name type="scientific">Schistosoma margrebowiei</name>
    <dbReference type="NCBI Taxonomy" id="48269"/>
    <lineage>
        <taxon>Eukaryota</taxon>
        <taxon>Metazoa</taxon>
        <taxon>Spiralia</taxon>
        <taxon>Lophotrochozoa</taxon>
        <taxon>Platyhelminthes</taxon>
        <taxon>Trematoda</taxon>
        <taxon>Digenea</taxon>
        <taxon>Strigeidida</taxon>
        <taxon>Schistosomatoidea</taxon>
        <taxon>Schistosomatidae</taxon>
        <taxon>Schistosoma</taxon>
    </lineage>
</organism>
<keyword evidence="2" id="KW-1185">Reference proteome</keyword>
<reference evidence="1 2" key="1">
    <citation type="submission" date="2018-11" db="EMBL/GenBank/DDBJ databases">
        <authorList>
            <consortium name="Pathogen Informatics"/>
        </authorList>
    </citation>
    <scope>NUCLEOTIDE SEQUENCE [LARGE SCALE GENOMIC DNA]</scope>
    <source>
        <strain evidence="1 2">Zambia</strain>
    </source>
</reference>
<dbReference type="EMBL" id="UZAI01017610">
    <property type="protein sequence ID" value="VDP27257.1"/>
    <property type="molecule type" value="Genomic_DNA"/>
</dbReference>
<sequence>MFQALQDQLKQEETTIDNYWKRIQKALTSKFKEMLVPKKHHHKKISIDIVVKVQERKDSKTAINSIRTRAE</sequence>
<protein>
    <submittedName>
        <fullName evidence="1">Uncharacterized protein</fullName>
    </submittedName>
</protein>
<dbReference type="AlphaFoldDB" id="A0A183MQH7"/>
<evidence type="ECO:0000313" key="2">
    <source>
        <dbReference type="Proteomes" id="UP000277204"/>
    </source>
</evidence>
<dbReference type="Proteomes" id="UP000277204">
    <property type="component" value="Unassembled WGS sequence"/>
</dbReference>
<accession>A0A183MQH7</accession>
<name>A0A183MQH7_9TREM</name>
<evidence type="ECO:0000313" key="1">
    <source>
        <dbReference type="EMBL" id="VDP27257.1"/>
    </source>
</evidence>